<name>A0ABS7ZXC1_9GAMM</name>
<sequence>MLPLKPMLKLLFVCTHNRCRSILAEAICRDVAGDVFDVRSAGSQPAGVVFPGTLSFLQQQGINTDDLRSQSWDEFADFAPDVVITVCDSAAGEACPLWMGNSIRVHWGLTDPSKESDAEKQQALFSAVADTLSQRIERVRKQDFSVLSADDIKQIFTQAAGV</sequence>
<protein>
    <submittedName>
        <fullName evidence="3">Arsenate reductase ArsC</fullName>
    </submittedName>
</protein>
<evidence type="ECO:0000313" key="4">
    <source>
        <dbReference type="Proteomes" id="UP000714380"/>
    </source>
</evidence>
<dbReference type="Proteomes" id="UP000714380">
    <property type="component" value="Unassembled WGS sequence"/>
</dbReference>
<organism evidence="3 4">
    <name type="scientific">Thalassolituus marinus</name>
    <dbReference type="NCBI Taxonomy" id="671053"/>
    <lineage>
        <taxon>Bacteria</taxon>
        <taxon>Pseudomonadati</taxon>
        <taxon>Pseudomonadota</taxon>
        <taxon>Gammaproteobacteria</taxon>
        <taxon>Oceanospirillales</taxon>
        <taxon>Oceanospirillaceae</taxon>
        <taxon>Thalassolituus</taxon>
    </lineage>
</organism>
<keyword evidence="1" id="KW-0059">Arsenical resistance</keyword>
<dbReference type="Pfam" id="PF01451">
    <property type="entry name" value="LMWPc"/>
    <property type="match status" value="1"/>
</dbReference>
<gene>
    <name evidence="3" type="ORF">I9W95_15540</name>
</gene>
<dbReference type="SUPFAM" id="SSF52788">
    <property type="entry name" value="Phosphotyrosine protein phosphatases I"/>
    <property type="match status" value="1"/>
</dbReference>
<accession>A0ABS7ZXC1</accession>
<dbReference type="Gene3D" id="3.40.50.2300">
    <property type="match status" value="1"/>
</dbReference>
<dbReference type="PANTHER" id="PTHR43428">
    <property type="entry name" value="ARSENATE REDUCTASE"/>
    <property type="match status" value="1"/>
</dbReference>
<comment type="caution">
    <text evidence="3">The sequence shown here is derived from an EMBL/GenBank/DDBJ whole genome shotgun (WGS) entry which is preliminary data.</text>
</comment>
<evidence type="ECO:0000256" key="1">
    <source>
        <dbReference type="ARBA" id="ARBA00022849"/>
    </source>
</evidence>
<dbReference type="InterPro" id="IPR036196">
    <property type="entry name" value="Ptyr_pPase_sf"/>
</dbReference>
<dbReference type="PANTHER" id="PTHR43428:SF1">
    <property type="entry name" value="ARSENATE REDUCTASE"/>
    <property type="match status" value="1"/>
</dbReference>
<dbReference type="SMART" id="SM00226">
    <property type="entry name" value="LMWPc"/>
    <property type="match status" value="1"/>
</dbReference>
<reference evidence="3 4" key="1">
    <citation type="submission" date="2020-12" db="EMBL/GenBank/DDBJ databases">
        <title>Novel Thalassolituus-related marine hydrocarbonoclastic bacteria mediated algae-derived hydrocarbons mineralization in twilight zone of the northern South China Sea.</title>
        <authorList>
            <person name="Dong C."/>
        </authorList>
    </citation>
    <scope>NUCLEOTIDE SEQUENCE [LARGE SCALE GENOMIC DNA]</scope>
    <source>
        <strain evidence="3 4">IMCC1826</strain>
    </source>
</reference>
<feature type="domain" description="Phosphotyrosine protein phosphatase I" evidence="2">
    <location>
        <begin position="8"/>
        <end position="142"/>
    </location>
</feature>
<keyword evidence="4" id="KW-1185">Reference proteome</keyword>
<dbReference type="CDD" id="cd16345">
    <property type="entry name" value="LMWP_ArsC"/>
    <property type="match status" value="1"/>
</dbReference>
<dbReference type="InterPro" id="IPR023485">
    <property type="entry name" value="Ptyr_pPase"/>
</dbReference>
<proteinExistence type="predicted"/>
<evidence type="ECO:0000259" key="2">
    <source>
        <dbReference type="SMART" id="SM00226"/>
    </source>
</evidence>
<evidence type="ECO:0000313" key="3">
    <source>
        <dbReference type="EMBL" id="MCA6065015.1"/>
    </source>
</evidence>
<dbReference type="EMBL" id="JAEDAH010000097">
    <property type="protein sequence ID" value="MCA6065015.1"/>
    <property type="molecule type" value="Genomic_DNA"/>
</dbReference>